<comment type="caution">
    <text evidence="2">The sequence shown here is derived from an EMBL/GenBank/DDBJ whole genome shotgun (WGS) entry which is preliminary data.</text>
</comment>
<dbReference type="PANTHER" id="PTHR45180:SF1">
    <property type="entry name" value="OS01G0307686 PROTEIN"/>
    <property type="match status" value="1"/>
</dbReference>
<proteinExistence type="predicted"/>
<evidence type="ECO:0000259" key="1">
    <source>
        <dbReference type="Pfam" id="PF08241"/>
    </source>
</evidence>
<evidence type="ECO:0000313" key="3">
    <source>
        <dbReference type="Proteomes" id="UP000772618"/>
    </source>
</evidence>
<dbReference type="CDD" id="cd02440">
    <property type="entry name" value="AdoMet_MTases"/>
    <property type="match status" value="1"/>
</dbReference>
<dbReference type="Gene3D" id="3.40.50.150">
    <property type="entry name" value="Vaccinia Virus protein VP39"/>
    <property type="match status" value="1"/>
</dbReference>
<accession>A0ABS5VXU7</accession>
<name>A0ABS5VXU7_9BACT</name>
<feature type="domain" description="Methyltransferase type 11" evidence="1">
    <location>
        <begin position="41"/>
        <end position="128"/>
    </location>
</feature>
<keyword evidence="2" id="KW-0489">Methyltransferase</keyword>
<dbReference type="GO" id="GO:0032259">
    <property type="term" value="P:methylation"/>
    <property type="evidence" value="ECO:0007669"/>
    <property type="project" value="UniProtKB-KW"/>
</dbReference>
<dbReference type="RefSeq" id="WP_254155823.1">
    <property type="nucleotide sequence ID" value="NZ_JAHESD010000066.1"/>
</dbReference>
<evidence type="ECO:0000313" key="2">
    <source>
        <dbReference type="EMBL" id="MBT1705749.1"/>
    </source>
</evidence>
<dbReference type="EMBL" id="JAHESD010000066">
    <property type="protein sequence ID" value="MBT1705749.1"/>
    <property type="molecule type" value="Genomic_DNA"/>
</dbReference>
<reference evidence="2 3" key="1">
    <citation type="submission" date="2021-05" db="EMBL/GenBank/DDBJ databases">
        <title>A Polyphasic approach of four new species of the genus Ohtaekwangia: Ohtaekwangia histidinii sp. nov., Ohtaekwangia cretensis sp. nov., Ohtaekwangia indiensis sp. nov., Ohtaekwangia reichenbachii sp. nov. from diverse environment.</title>
        <authorList>
            <person name="Octaviana S."/>
        </authorList>
    </citation>
    <scope>NUCLEOTIDE SEQUENCE [LARGE SCALE GENOMIC DNA]</scope>
    <source>
        <strain evidence="2 3">PWU20</strain>
    </source>
</reference>
<dbReference type="SUPFAM" id="SSF53335">
    <property type="entry name" value="S-adenosyl-L-methionine-dependent methyltransferases"/>
    <property type="match status" value="1"/>
</dbReference>
<dbReference type="Pfam" id="PF08241">
    <property type="entry name" value="Methyltransf_11"/>
    <property type="match status" value="1"/>
</dbReference>
<keyword evidence="3" id="KW-1185">Reference proteome</keyword>
<gene>
    <name evidence="2" type="ORF">KK060_20835</name>
</gene>
<dbReference type="InterPro" id="IPR029063">
    <property type="entry name" value="SAM-dependent_MTases_sf"/>
</dbReference>
<protein>
    <submittedName>
        <fullName evidence="2">Methyltransferase domain-containing protein</fullName>
    </submittedName>
</protein>
<keyword evidence="2" id="KW-0808">Transferase</keyword>
<organism evidence="2 3">
    <name type="scientific">Chryseosolibacter indicus</name>
    <dbReference type="NCBI Taxonomy" id="2782351"/>
    <lineage>
        <taxon>Bacteria</taxon>
        <taxon>Pseudomonadati</taxon>
        <taxon>Bacteroidota</taxon>
        <taxon>Cytophagia</taxon>
        <taxon>Cytophagales</taxon>
        <taxon>Chryseotaleaceae</taxon>
        <taxon>Chryseosolibacter</taxon>
    </lineage>
</organism>
<sequence>MPIKDYFSGHAKIYATFRPDYPNALYDFIYKHLHEKSRAWDCATGNGQVAKHLASMFDEVYATDISNKQLENAVQASNITYSVSSAEHTTFPDNYFDLITVGQALHWFQRELFYKEVMRTAKPNGLLAVWGYAVLSVDESIDELFNKFYTETVGPYWDDARKLVEDQYRSISFPFEEIPAPAFSIAVEWTKQQFAGYLSSWSSTQKFINSNGFNPVDDFITSLKNLWQDDELKNVTFPVFLRLGRIKK</sequence>
<dbReference type="InterPro" id="IPR013216">
    <property type="entry name" value="Methyltransf_11"/>
</dbReference>
<dbReference type="GO" id="GO:0008168">
    <property type="term" value="F:methyltransferase activity"/>
    <property type="evidence" value="ECO:0007669"/>
    <property type="project" value="UniProtKB-KW"/>
</dbReference>
<dbReference type="Proteomes" id="UP000772618">
    <property type="component" value="Unassembled WGS sequence"/>
</dbReference>
<dbReference type="PANTHER" id="PTHR45180">
    <property type="entry name" value="OS01G0307686 PROTEIN"/>
    <property type="match status" value="1"/>
</dbReference>